<dbReference type="InterPro" id="IPR003661">
    <property type="entry name" value="HisK_dim/P_dom"/>
</dbReference>
<dbReference type="Pfam" id="PF00672">
    <property type="entry name" value="HAMP"/>
    <property type="match status" value="1"/>
</dbReference>
<gene>
    <name evidence="14" type="ORF">GGQ61_003018</name>
</gene>
<keyword evidence="15" id="KW-1185">Reference proteome</keyword>
<evidence type="ECO:0000256" key="1">
    <source>
        <dbReference type="ARBA" id="ARBA00000085"/>
    </source>
</evidence>
<sequence>MRPLGSRLRPGAVFFVLLAVALSALAVGLLTIDRVGEAIIGKRQREVAEAARDYFVAFAHEEGLAPLARALDLREKTDPGGAFRYALYDADGRLLGGARLESAQSLPASGAAKLNIVEDGRGSPWRVLVQPLSMGGALVVYEDIGERIAFRRALLASAAAALLAAVGAVLLAAIWFNSLLLARMETLAATAGRIADGDLSARTETHPKGDVFDRLGESMNAMLDRIEELMTGMRTVTDSLAHDLRSPLTRMRADLSRALEPQIGEDDRLDAIEQAHGEADRALSTLSALMDIARAEAGLSRDMMAPLDLAALVAEVGELFAPVIEDAGQTFVAPDSRPPLMVQGHELILRQAVGNLLHNAAHHAGEGAVVRLSLEEAPGQIRIVVSDSGPGIAPEHRGRVRERFVRLDEARSKPGGGLGLAIAAACAKLHGGALELEDAHPGLRAVIGLADNRLARPHPDSAMTGA</sequence>
<evidence type="ECO:0000256" key="11">
    <source>
        <dbReference type="SAM" id="Phobius"/>
    </source>
</evidence>
<dbReference type="CDD" id="cd00082">
    <property type="entry name" value="HisKA"/>
    <property type="match status" value="1"/>
</dbReference>
<dbReference type="PRINTS" id="PR00344">
    <property type="entry name" value="BCTRLSENSOR"/>
</dbReference>
<evidence type="ECO:0000256" key="9">
    <source>
        <dbReference type="ARBA" id="ARBA00023012"/>
    </source>
</evidence>
<keyword evidence="4" id="KW-0597">Phosphoprotein</keyword>
<dbReference type="PROSITE" id="PS50109">
    <property type="entry name" value="HIS_KIN"/>
    <property type="match status" value="1"/>
</dbReference>
<keyword evidence="8 11" id="KW-1133">Transmembrane helix</keyword>
<dbReference type="AlphaFoldDB" id="A0A840A092"/>
<dbReference type="SUPFAM" id="SSF47384">
    <property type="entry name" value="Homodimeric domain of signal transducing histidine kinase"/>
    <property type="match status" value="1"/>
</dbReference>
<dbReference type="Gene3D" id="3.30.565.10">
    <property type="entry name" value="Histidine kinase-like ATPase, C-terminal domain"/>
    <property type="match status" value="1"/>
</dbReference>
<evidence type="ECO:0000256" key="8">
    <source>
        <dbReference type="ARBA" id="ARBA00022989"/>
    </source>
</evidence>
<feature type="domain" description="HAMP" evidence="13">
    <location>
        <begin position="178"/>
        <end position="231"/>
    </location>
</feature>
<dbReference type="SUPFAM" id="SSF55874">
    <property type="entry name" value="ATPase domain of HSP90 chaperone/DNA topoisomerase II/histidine kinase"/>
    <property type="match status" value="1"/>
</dbReference>
<dbReference type="Proteomes" id="UP000530564">
    <property type="component" value="Unassembled WGS sequence"/>
</dbReference>
<dbReference type="InterPro" id="IPR036097">
    <property type="entry name" value="HisK_dim/P_sf"/>
</dbReference>
<dbReference type="Gene3D" id="6.10.340.10">
    <property type="match status" value="1"/>
</dbReference>
<evidence type="ECO:0000256" key="6">
    <source>
        <dbReference type="ARBA" id="ARBA00022692"/>
    </source>
</evidence>
<feature type="transmembrane region" description="Helical" evidence="11">
    <location>
        <begin position="153"/>
        <end position="176"/>
    </location>
</feature>
<comment type="caution">
    <text evidence="14">The sequence shown here is derived from an EMBL/GenBank/DDBJ whole genome shotgun (WGS) entry which is preliminary data.</text>
</comment>
<dbReference type="InterPro" id="IPR050428">
    <property type="entry name" value="TCS_sensor_his_kinase"/>
</dbReference>
<evidence type="ECO:0000256" key="7">
    <source>
        <dbReference type="ARBA" id="ARBA00022777"/>
    </source>
</evidence>
<keyword evidence="6 11" id="KW-0812">Transmembrane</keyword>
<evidence type="ECO:0000313" key="15">
    <source>
        <dbReference type="Proteomes" id="UP000530564"/>
    </source>
</evidence>
<dbReference type="InterPro" id="IPR005467">
    <property type="entry name" value="His_kinase_dom"/>
</dbReference>
<evidence type="ECO:0000256" key="10">
    <source>
        <dbReference type="ARBA" id="ARBA00023136"/>
    </source>
</evidence>
<comment type="catalytic activity">
    <reaction evidence="1">
        <text>ATP + protein L-histidine = ADP + protein N-phospho-L-histidine.</text>
        <dbReference type="EC" id="2.7.13.3"/>
    </reaction>
</comment>
<dbReference type="PROSITE" id="PS50885">
    <property type="entry name" value="HAMP"/>
    <property type="match status" value="1"/>
</dbReference>
<evidence type="ECO:0000256" key="4">
    <source>
        <dbReference type="ARBA" id="ARBA00022553"/>
    </source>
</evidence>
<organism evidence="14 15">
    <name type="scientific">Phenylobacterium haematophilum</name>
    <dbReference type="NCBI Taxonomy" id="98513"/>
    <lineage>
        <taxon>Bacteria</taxon>
        <taxon>Pseudomonadati</taxon>
        <taxon>Pseudomonadota</taxon>
        <taxon>Alphaproteobacteria</taxon>
        <taxon>Caulobacterales</taxon>
        <taxon>Caulobacteraceae</taxon>
        <taxon>Phenylobacterium</taxon>
    </lineage>
</organism>
<evidence type="ECO:0000259" key="13">
    <source>
        <dbReference type="PROSITE" id="PS50885"/>
    </source>
</evidence>
<dbReference type="CDD" id="cd06225">
    <property type="entry name" value="HAMP"/>
    <property type="match status" value="1"/>
</dbReference>
<dbReference type="SMART" id="SM00388">
    <property type="entry name" value="HisKA"/>
    <property type="match status" value="1"/>
</dbReference>
<evidence type="ECO:0000313" key="14">
    <source>
        <dbReference type="EMBL" id="MBB3892285.1"/>
    </source>
</evidence>
<dbReference type="GO" id="GO:0005886">
    <property type="term" value="C:plasma membrane"/>
    <property type="evidence" value="ECO:0007669"/>
    <property type="project" value="TreeGrafter"/>
</dbReference>
<dbReference type="CDD" id="cd00075">
    <property type="entry name" value="HATPase"/>
    <property type="match status" value="1"/>
</dbReference>
<dbReference type="SUPFAM" id="SSF158472">
    <property type="entry name" value="HAMP domain-like"/>
    <property type="match status" value="1"/>
</dbReference>
<feature type="transmembrane region" description="Helical" evidence="11">
    <location>
        <begin position="12"/>
        <end position="32"/>
    </location>
</feature>
<evidence type="ECO:0000256" key="5">
    <source>
        <dbReference type="ARBA" id="ARBA00022679"/>
    </source>
</evidence>
<evidence type="ECO:0000256" key="3">
    <source>
        <dbReference type="ARBA" id="ARBA00012438"/>
    </source>
</evidence>
<dbReference type="PANTHER" id="PTHR45436">
    <property type="entry name" value="SENSOR HISTIDINE KINASE YKOH"/>
    <property type="match status" value="1"/>
</dbReference>
<dbReference type="GO" id="GO:0000155">
    <property type="term" value="F:phosphorelay sensor kinase activity"/>
    <property type="evidence" value="ECO:0007669"/>
    <property type="project" value="InterPro"/>
</dbReference>
<keyword evidence="7" id="KW-0418">Kinase</keyword>
<dbReference type="PANTHER" id="PTHR45436:SF8">
    <property type="entry name" value="HISTIDINE KINASE"/>
    <property type="match status" value="1"/>
</dbReference>
<keyword evidence="9" id="KW-0902">Two-component regulatory system</keyword>
<dbReference type="EMBL" id="JACIDK010000004">
    <property type="protein sequence ID" value="MBB3892285.1"/>
    <property type="molecule type" value="Genomic_DNA"/>
</dbReference>
<dbReference type="Gene3D" id="1.10.287.130">
    <property type="match status" value="1"/>
</dbReference>
<dbReference type="InterPro" id="IPR004358">
    <property type="entry name" value="Sig_transdc_His_kin-like_C"/>
</dbReference>
<dbReference type="SMART" id="SM00387">
    <property type="entry name" value="HATPase_c"/>
    <property type="match status" value="1"/>
</dbReference>
<dbReference type="SMART" id="SM00304">
    <property type="entry name" value="HAMP"/>
    <property type="match status" value="1"/>
</dbReference>
<dbReference type="InterPro" id="IPR003594">
    <property type="entry name" value="HATPase_dom"/>
</dbReference>
<dbReference type="RefSeq" id="WP_183774267.1">
    <property type="nucleotide sequence ID" value="NZ_JACIDK010000004.1"/>
</dbReference>
<evidence type="ECO:0000256" key="2">
    <source>
        <dbReference type="ARBA" id="ARBA00004370"/>
    </source>
</evidence>
<dbReference type="InterPro" id="IPR003660">
    <property type="entry name" value="HAMP_dom"/>
</dbReference>
<keyword evidence="10 11" id="KW-0472">Membrane</keyword>
<dbReference type="Pfam" id="PF00512">
    <property type="entry name" value="HisKA"/>
    <property type="match status" value="1"/>
</dbReference>
<keyword evidence="5" id="KW-0808">Transferase</keyword>
<protein>
    <recommendedName>
        <fullName evidence="3">histidine kinase</fullName>
        <ecNumber evidence="3">2.7.13.3</ecNumber>
    </recommendedName>
</protein>
<reference evidence="14 15" key="1">
    <citation type="submission" date="2020-08" db="EMBL/GenBank/DDBJ databases">
        <title>Genomic Encyclopedia of Type Strains, Phase IV (KMG-IV): sequencing the most valuable type-strain genomes for metagenomic binning, comparative biology and taxonomic classification.</title>
        <authorList>
            <person name="Goeker M."/>
        </authorList>
    </citation>
    <scope>NUCLEOTIDE SEQUENCE [LARGE SCALE GENOMIC DNA]</scope>
    <source>
        <strain evidence="14 15">DSM 21793</strain>
    </source>
</reference>
<dbReference type="EC" id="2.7.13.3" evidence="3"/>
<name>A0A840A092_9CAUL</name>
<accession>A0A840A092</accession>
<feature type="domain" description="Histidine kinase" evidence="12">
    <location>
        <begin position="239"/>
        <end position="453"/>
    </location>
</feature>
<comment type="subcellular location">
    <subcellularLocation>
        <location evidence="2">Membrane</location>
    </subcellularLocation>
</comment>
<dbReference type="Pfam" id="PF02518">
    <property type="entry name" value="HATPase_c"/>
    <property type="match status" value="1"/>
</dbReference>
<proteinExistence type="predicted"/>
<dbReference type="InterPro" id="IPR036890">
    <property type="entry name" value="HATPase_C_sf"/>
</dbReference>
<evidence type="ECO:0000259" key="12">
    <source>
        <dbReference type="PROSITE" id="PS50109"/>
    </source>
</evidence>